<dbReference type="SUPFAM" id="SSF53822">
    <property type="entry name" value="Periplasmic binding protein-like I"/>
    <property type="match status" value="1"/>
</dbReference>
<dbReference type="AlphaFoldDB" id="A0A136Q012"/>
<comment type="subcellular location">
    <subcellularLocation>
        <location evidence="1">Cell envelope</location>
    </subcellularLocation>
</comment>
<comment type="caution">
    <text evidence="6">The sequence shown here is derived from an EMBL/GenBank/DDBJ whole genome shotgun (WGS) entry which is preliminary data.</text>
</comment>
<dbReference type="Gene3D" id="3.40.50.2300">
    <property type="match status" value="2"/>
</dbReference>
<reference evidence="6 7" key="1">
    <citation type="submission" date="2016-02" db="EMBL/GenBank/DDBJ databases">
        <authorList>
            <person name="Wen L."/>
            <person name="He K."/>
            <person name="Yang H."/>
        </authorList>
    </citation>
    <scope>NUCLEOTIDE SEQUENCE [LARGE SCALE GENOMIC DNA]</scope>
    <source>
        <strain evidence="6 7">DSM 22607</strain>
    </source>
</reference>
<dbReference type="Proteomes" id="UP000070366">
    <property type="component" value="Unassembled WGS sequence"/>
</dbReference>
<dbReference type="InterPro" id="IPR028082">
    <property type="entry name" value="Peripla_BP_I"/>
</dbReference>
<organism evidence="6 7">
    <name type="scientific">Christensenella minuta</name>
    <dbReference type="NCBI Taxonomy" id="626937"/>
    <lineage>
        <taxon>Bacteria</taxon>
        <taxon>Bacillati</taxon>
        <taxon>Bacillota</taxon>
        <taxon>Clostridia</taxon>
        <taxon>Christensenellales</taxon>
        <taxon>Christensenellaceae</taxon>
        <taxon>Christensenella</taxon>
    </lineage>
</organism>
<feature type="chain" id="PRO_5007478500" description="Periplasmic binding protein domain-containing protein" evidence="4">
    <location>
        <begin position="29"/>
        <end position="331"/>
    </location>
</feature>
<keyword evidence="3 4" id="KW-0732">Signal</keyword>
<evidence type="ECO:0000259" key="5">
    <source>
        <dbReference type="Pfam" id="PF13407"/>
    </source>
</evidence>
<dbReference type="RefSeq" id="WP_066522850.1">
    <property type="nucleotide sequence ID" value="NZ_CABMOF010000010.1"/>
</dbReference>
<protein>
    <recommendedName>
        <fullName evidence="5">Periplasmic binding protein domain-containing protein</fullName>
    </recommendedName>
</protein>
<comment type="similarity">
    <text evidence="2">Belongs to the bacterial solute-binding protein 2 family.</text>
</comment>
<dbReference type="GO" id="GO:0030313">
    <property type="term" value="C:cell envelope"/>
    <property type="evidence" value="ECO:0007669"/>
    <property type="project" value="UniProtKB-SubCell"/>
</dbReference>
<feature type="domain" description="Periplasmic binding protein" evidence="5">
    <location>
        <begin position="71"/>
        <end position="304"/>
    </location>
</feature>
<evidence type="ECO:0000256" key="1">
    <source>
        <dbReference type="ARBA" id="ARBA00004196"/>
    </source>
</evidence>
<evidence type="ECO:0000256" key="2">
    <source>
        <dbReference type="ARBA" id="ARBA00007639"/>
    </source>
</evidence>
<evidence type="ECO:0000313" key="6">
    <source>
        <dbReference type="EMBL" id="KXK64031.1"/>
    </source>
</evidence>
<dbReference type="PANTHER" id="PTHR46847">
    <property type="entry name" value="D-ALLOSE-BINDING PERIPLASMIC PROTEIN-RELATED"/>
    <property type="match status" value="1"/>
</dbReference>
<keyword evidence="7" id="KW-1185">Reference proteome</keyword>
<name>A0A136Q012_9FIRM</name>
<proteinExistence type="inferred from homology"/>
<evidence type="ECO:0000256" key="4">
    <source>
        <dbReference type="SAM" id="SignalP"/>
    </source>
</evidence>
<feature type="signal peptide" evidence="4">
    <location>
        <begin position="1"/>
        <end position="28"/>
    </location>
</feature>
<dbReference type="InterPro" id="IPR025997">
    <property type="entry name" value="SBP_2_dom"/>
</dbReference>
<sequence length="331" mass="36530">MRKIRRAALAVACILFACGVLLSFGGCAEHGASTDSPAASPIIIGISVPRSEEAPVTNALLSIQNNLKPEEEIILKDAEGSNDKQEADIIELADQEIDVLLVIPNRYSGLQNAFAYCNSKSIPIIVFQTTTKYRDQVSAQIYFDYWRAGAETAKAVASRLAADGSLDEAEIEIGMINNNTRSHNVHNSNAFIEGLSSYKNIRILPPEYVVAGTIDDGIYCLYSYMDEYPSIKVLWSINDRCSIGAIYANLQGDTDEDLIFVSTGGTQDALKLVKAGRLLSTVWMDQQELGKRVVETVHRLLDKEAFEFEQVIEPVLVTKKNVDQFLKQEIT</sequence>
<gene>
    <name evidence="6" type="ORF">HMPREF3293_03079</name>
</gene>
<dbReference type="EMBL" id="LSZW01000067">
    <property type="protein sequence ID" value="KXK64031.1"/>
    <property type="molecule type" value="Genomic_DNA"/>
</dbReference>
<dbReference type="STRING" id="626937.HMPREF3293_03079"/>
<evidence type="ECO:0000313" key="7">
    <source>
        <dbReference type="Proteomes" id="UP000070366"/>
    </source>
</evidence>
<accession>A0A136Q012</accession>
<dbReference type="GO" id="GO:0030246">
    <property type="term" value="F:carbohydrate binding"/>
    <property type="evidence" value="ECO:0007669"/>
    <property type="project" value="UniProtKB-ARBA"/>
</dbReference>
<dbReference type="PANTHER" id="PTHR46847:SF1">
    <property type="entry name" value="D-ALLOSE-BINDING PERIPLASMIC PROTEIN-RELATED"/>
    <property type="match status" value="1"/>
</dbReference>
<dbReference type="OrthoDB" id="9814427at2"/>
<dbReference type="Pfam" id="PF13407">
    <property type="entry name" value="Peripla_BP_4"/>
    <property type="match status" value="1"/>
</dbReference>
<dbReference type="PROSITE" id="PS51257">
    <property type="entry name" value="PROKAR_LIPOPROTEIN"/>
    <property type="match status" value="1"/>
</dbReference>
<evidence type="ECO:0000256" key="3">
    <source>
        <dbReference type="ARBA" id="ARBA00022729"/>
    </source>
</evidence>
<dbReference type="KEGG" id="cmiu:B1H56_13835"/>